<protein>
    <submittedName>
        <fullName evidence="3">Uncharacterized protein</fullName>
    </submittedName>
</protein>
<keyword evidence="2" id="KW-0732">Signal</keyword>
<reference evidence="3" key="1">
    <citation type="submission" date="2020-11" db="EMBL/GenBank/DDBJ databases">
        <authorList>
            <consortium name="DOE Joint Genome Institute"/>
            <person name="Ahrendt S."/>
            <person name="Riley R."/>
            <person name="Andreopoulos W."/>
            <person name="LaButti K."/>
            <person name="Pangilinan J."/>
            <person name="Ruiz-duenas F.J."/>
            <person name="Barrasa J.M."/>
            <person name="Sanchez-Garcia M."/>
            <person name="Camarero S."/>
            <person name="Miyauchi S."/>
            <person name="Serrano A."/>
            <person name="Linde D."/>
            <person name="Babiker R."/>
            <person name="Drula E."/>
            <person name="Ayuso-Fernandez I."/>
            <person name="Pacheco R."/>
            <person name="Padilla G."/>
            <person name="Ferreira P."/>
            <person name="Barriuso J."/>
            <person name="Kellner H."/>
            <person name="Castanera R."/>
            <person name="Alfaro M."/>
            <person name="Ramirez L."/>
            <person name="Pisabarro A.G."/>
            <person name="Kuo A."/>
            <person name="Tritt A."/>
            <person name="Lipzen A."/>
            <person name="He G."/>
            <person name="Yan M."/>
            <person name="Ng V."/>
            <person name="Cullen D."/>
            <person name="Martin F."/>
            <person name="Rosso M.-N."/>
            <person name="Henrissat B."/>
            <person name="Hibbett D."/>
            <person name="Martinez A.T."/>
            <person name="Grigoriev I.V."/>
        </authorList>
    </citation>
    <scope>NUCLEOTIDE SEQUENCE</scope>
    <source>
        <strain evidence="3">AH 44721</strain>
    </source>
</reference>
<keyword evidence="1" id="KW-1133">Transmembrane helix</keyword>
<evidence type="ECO:0000256" key="1">
    <source>
        <dbReference type="SAM" id="Phobius"/>
    </source>
</evidence>
<keyword evidence="1" id="KW-0472">Membrane</keyword>
<sequence>MAFVSPYTSFIISLFFVLLPISCLANNIEASPLLRRGSGSETALSPAVMEVIVIGLALSASSLLAFHLYKRYKPTNPVLPLYTAPAPRFYARKAIRIRGNYRGWGPARESFPMSSPSRVSASPGEGVGIVSIRSMPTAHFKTKVAFPAVGTPPDKART</sequence>
<name>A0A9P5NB74_GYMJU</name>
<keyword evidence="1" id="KW-0812">Transmembrane</keyword>
<comment type="caution">
    <text evidence="3">The sequence shown here is derived from an EMBL/GenBank/DDBJ whole genome shotgun (WGS) entry which is preliminary data.</text>
</comment>
<keyword evidence="4" id="KW-1185">Reference proteome</keyword>
<feature type="signal peptide" evidence="2">
    <location>
        <begin position="1"/>
        <end position="25"/>
    </location>
</feature>
<accession>A0A9P5NB74</accession>
<feature type="chain" id="PRO_5040186701" evidence="2">
    <location>
        <begin position="26"/>
        <end position="158"/>
    </location>
</feature>
<gene>
    <name evidence="3" type="ORF">CPB84DRAFT_1852750</name>
</gene>
<proteinExistence type="predicted"/>
<dbReference type="EMBL" id="JADNYJ010000174">
    <property type="protein sequence ID" value="KAF8877140.1"/>
    <property type="molecule type" value="Genomic_DNA"/>
</dbReference>
<organism evidence="3 4">
    <name type="scientific">Gymnopilus junonius</name>
    <name type="common">Spectacular rustgill mushroom</name>
    <name type="synonym">Gymnopilus spectabilis subsp. junonius</name>
    <dbReference type="NCBI Taxonomy" id="109634"/>
    <lineage>
        <taxon>Eukaryota</taxon>
        <taxon>Fungi</taxon>
        <taxon>Dikarya</taxon>
        <taxon>Basidiomycota</taxon>
        <taxon>Agaricomycotina</taxon>
        <taxon>Agaricomycetes</taxon>
        <taxon>Agaricomycetidae</taxon>
        <taxon>Agaricales</taxon>
        <taxon>Agaricineae</taxon>
        <taxon>Hymenogastraceae</taxon>
        <taxon>Gymnopilus</taxon>
    </lineage>
</organism>
<dbReference type="Proteomes" id="UP000724874">
    <property type="component" value="Unassembled WGS sequence"/>
</dbReference>
<feature type="transmembrane region" description="Helical" evidence="1">
    <location>
        <begin position="49"/>
        <end position="69"/>
    </location>
</feature>
<evidence type="ECO:0000256" key="2">
    <source>
        <dbReference type="SAM" id="SignalP"/>
    </source>
</evidence>
<dbReference type="AlphaFoldDB" id="A0A9P5NB74"/>
<evidence type="ECO:0000313" key="3">
    <source>
        <dbReference type="EMBL" id="KAF8877140.1"/>
    </source>
</evidence>
<evidence type="ECO:0000313" key="4">
    <source>
        <dbReference type="Proteomes" id="UP000724874"/>
    </source>
</evidence>